<reference evidence="2 3" key="1">
    <citation type="submission" date="2013-11" db="EMBL/GenBank/DDBJ databases">
        <title>Genome sequence of elephant endotheliotropic herpesvirus 5.</title>
        <authorList>
            <person name="Wilkie G.S."/>
            <person name="Davison A.J."/>
            <person name="Denk D."/>
            <person name="Kerr K."/>
            <person name="Redrobe S."/>
            <person name="Steinbach F."/>
            <person name="Dastjerdi A."/>
        </authorList>
    </citation>
    <scope>NUCLEOTIDE SEQUENCE [LARGE SCALE GENOMIC DNA]</scope>
    <source>
        <strain evidence="2 3">Vijay</strain>
    </source>
</reference>
<dbReference type="KEGG" id="vg:20098528"/>
<protein>
    <submittedName>
        <fullName evidence="2">Protein EE24</fullName>
    </submittedName>
</protein>
<sequence>MCRTKPRYHCPLCFEQSVIAYRKHRRVVDASLWLARENVYTEASSMFLVCGLCLFLYYTRQSRRLYW</sequence>
<dbReference type="GeneID" id="20098528"/>
<evidence type="ECO:0000313" key="3">
    <source>
        <dbReference type="Proteomes" id="UP000152474"/>
    </source>
</evidence>
<keyword evidence="1" id="KW-1133">Transmembrane helix</keyword>
<dbReference type="RefSeq" id="YP_009052045.1">
    <property type="nucleotide sequence ID" value="NC_024696.1"/>
</dbReference>
<organism evidence="2 3">
    <name type="scientific">Elephant endotheliotropic herpesvirus 5</name>
    <dbReference type="NCBI Taxonomy" id="768738"/>
    <lineage>
        <taxon>Viruses</taxon>
        <taxon>Duplodnaviria</taxon>
        <taxon>Heunggongvirae</taxon>
        <taxon>Peploviricota</taxon>
        <taxon>Herviviricetes</taxon>
        <taxon>Herpesvirales</taxon>
        <taxon>Orthoherpesviridae</taxon>
        <taxon>Betaherpesvirinae</taxon>
        <taxon>Proboscivirus</taxon>
    </lineage>
</organism>
<dbReference type="OrthoDB" id="39913at10239"/>
<keyword evidence="1" id="KW-0812">Transmembrane</keyword>
<name>A0A075CXX9_9BETA</name>
<dbReference type="Proteomes" id="UP000152474">
    <property type="component" value="Segment"/>
</dbReference>
<feature type="transmembrane region" description="Helical" evidence="1">
    <location>
        <begin position="39"/>
        <end position="58"/>
    </location>
</feature>
<evidence type="ECO:0000256" key="1">
    <source>
        <dbReference type="SAM" id="Phobius"/>
    </source>
</evidence>
<keyword evidence="3" id="KW-1185">Reference proteome</keyword>
<evidence type="ECO:0000313" key="2">
    <source>
        <dbReference type="EMBL" id="AHC02871.1"/>
    </source>
</evidence>
<keyword evidence="1" id="KW-0472">Membrane</keyword>
<proteinExistence type="predicted"/>
<gene>
    <name evidence="2" type="primary">EE24</name>
</gene>
<accession>A0A075CXX9</accession>
<dbReference type="EMBL" id="KF921519">
    <property type="protein sequence ID" value="AHC02871.1"/>
    <property type="molecule type" value="Genomic_DNA"/>
</dbReference>